<name>A0ABP3RDZ3_9BACI</name>
<keyword evidence="2" id="KW-1185">Reference proteome</keyword>
<dbReference type="InterPro" id="IPR015231">
    <property type="entry name" value="DUF1934"/>
</dbReference>
<organism evidence="1 2">
    <name type="scientific">Virgibacillus siamensis</name>
    <dbReference type="NCBI Taxonomy" id="480071"/>
    <lineage>
        <taxon>Bacteria</taxon>
        <taxon>Bacillati</taxon>
        <taxon>Bacillota</taxon>
        <taxon>Bacilli</taxon>
        <taxon>Bacillales</taxon>
        <taxon>Bacillaceae</taxon>
        <taxon>Virgibacillus</taxon>
    </lineage>
</organism>
<comment type="caution">
    <text evidence="1">The sequence shown here is derived from an EMBL/GenBank/DDBJ whole genome shotgun (WGS) entry which is preliminary data.</text>
</comment>
<evidence type="ECO:0008006" key="3">
    <source>
        <dbReference type="Google" id="ProtNLM"/>
    </source>
</evidence>
<dbReference type="EMBL" id="BAAADS010000016">
    <property type="protein sequence ID" value="GAA0605575.1"/>
    <property type="molecule type" value="Genomic_DNA"/>
</dbReference>
<accession>A0ABP3RDZ3</accession>
<dbReference type="Pfam" id="PF09148">
    <property type="entry name" value="DUF1934"/>
    <property type="match status" value="1"/>
</dbReference>
<gene>
    <name evidence="1" type="ORF">GCM10009001_23550</name>
</gene>
<dbReference type="Gene3D" id="2.40.128.20">
    <property type="match status" value="1"/>
</dbReference>
<protein>
    <recommendedName>
        <fullName evidence="3">Beta-barrel protein YwiB</fullName>
    </recommendedName>
</protein>
<evidence type="ECO:0000313" key="2">
    <source>
        <dbReference type="Proteomes" id="UP001500866"/>
    </source>
</evidence>
<reference evidence="2" key="1">
    <citation type="journal article" date="2019" name="Int. J. Syst. Evol. Microbiol.">
        <title>The Global Catalogue of Microorganisms (GCM) 10K type strain sequencing project: providing services to taxonomists for standard genome sequencing and annotation.</title>
        <authorList>
            <consortium name="The Broad Institute Genomics Platform"/>
            <consortium name="The Broad Institute Genome Sequencing Center for Infectious Disease"/>
            <person name="Wu L."/>
            <person name="Ma J."/>
        </authorList>
    </citation>
    <scope>NUCLEOTIDE SEQUENCE [LARGE SCALE GENOMIC DNA]</scope>
    <source>
        <strain evidence="2">JCM 15395</strain>
    </source>
</reference>
<dbReference type="Proteomes" id="UP001500866">
    <property type="component" value="Unassembled WGS sequence"/>
</dbReference>
<proteinExistence type="predicted"/>
<dbReference type="InterPro" id="IPR012674">
    <property type="entry name" value="Calycin"/>
</dbReference>
<dbReference type="SUPFAM" id="SSF50814">
    <property type="entry name" value="Lipocalins"/>
    <property type="match status" value="1"/>
</dbReference>
<sequence length="144" mass="16464">MKPKSITINMQTIIDNDGQMEYNRINATGAYYEKGDRCILTFEETSDDGAPIKNLITINPDKVSIKRVGPVAMHQQFHTSRKTENVFQHPHGNIHMETHTDTISFQSLTDEQNGFLTIDYSVSLNGQEERKHKLELTIKKEDAE</sequence>
<evidence type="ECO:0000313" key="1">
    <source>
        <dbReference type="EMBL" id="GAA0605575.1"/>
    </source>
</evidence>